<organism evidence="1 2">
    <name type="scientific">Stylophora pistillata</name>
    <name type="common">Smooth cauliflower coral</name>
    <dbReference type="NCBI Taxonomy" id="50429"/>
    <lineage>
        <taxon>Eukaryota</taxon>
        <taxon>Metazoa</taxon>
        <taxon>Cnidaria</taxon>
        <taxon>Anthozoa</taxon>
        <taxon>Hexacorallia</taxon>
        <taxon>Scleractinia</taxon>
        <taxon>Astrocoeniina</taxon>
        <taxon>Pocilloporidae</taxon>
        <taxon>Stylophora</taxon>
    </lineage>
</organism>
<dbReference type="Pfam" id="PF02992">
    <property type="entry name" value="Transposase_21"/>
    <property type="match status" value="1"/>
</dbReference>
<sequence length="412" mass="47309">MQRLIQSVQFKNTKCQFQKELNEDIKLIKNENRLFVKADKSTNFYKLEATKYNQLLNDNITKTYKKADSKQLRKTDAAAKAITKKLRIDDRVEAVSVLPHPSISTALMRPRRPKQYCLQLWINYSSEYISQMALILPTSLYLLRKFGNLKRDDFVKFAVCPKCASLYKLESCTRLIGGQVVTNIRSHRPFNKGLVSECGTVLARKVILGSGKVCFYPHKIYCFNRVIDQLEGLLKRPGVPEISEEWRENQADDSIVADVCDGSIWRDFLKYRGNDFLNARRNLAFAINVDWFQPFKRRSDRSVGVIYLVLLNLPREQRFKWENIIVAGIVPEMSKEPKSLNTILAPIVVELKAFWIGVKLKTSQSKIPLTYRGALLPASVDLPAVRKLTFVALKVIPWLEISDTYALLNGPE</sequence>
<name>A0A2B4SBN1_STYPI</name>
<protein>
    <submittedName>
        <fullName evidence="1">Uncharacterized protein</fullName>
    </submittedName>
</protein>
<dbReference type="EMBL" id="LSMT01000126">
    <property type="protein sequence ID" value="PFX26443.1"/>
    <property type="molecule type" value="Genomic_DNA"/>
</dbReference>
<keyword evidence="2" id="KW-1185">Reference proteome</keyword>
<dbReference type="Proteomes" id="UP000225706">
    <property type="component" value="Unassembled WGS sequence"/>
</dbReference>
<accession>A0A2B4SBN1</accession>
<reference evidence="2" key="1">
    <citation type="journal article" date="2017" name="bioRxiv">
        <title>Comparative analysis of the genomes of Stylophora pistillata and Acropora digitifera provides evidence for extensive differences between species of corals.</title>
        <authorList>
            <person name="Voolstra C.R."/>
            <person name="Li Y."/>
            <person name="Liew Y.J."/>
            <person name="Baumgarten S."/>
            <person name="Zoccola D."/>
            <person name="Flot J.-F."/>
            <person name="Tambutte S."/>
            <person name="Allemand D."/>
            <person name="Aranda M."/>
        </authorList>
    </citation>
    <scope>NUCLEOTIDE SEQUENCE [LARGE SCALE GENOMIC DNA]</scope>
</reference>
<proteinExistence type="predicted"/>
<gene>
    <name evidence="1" type="ORF">AWC38_SpisGene8874</name>
</gene>
<evidence type="ECO:0000313" key="2">
    <source>
        <dbReference type="Proteomes" id="UP000225706"/>
    </source>
</evidence>
<dbReference type="InterPro" id="IPR004242">
    <property type="entry name" value="Transposase_21"/>
</dbReference>
<evidence type="ECO:0000313" key="1">
    <source>
        <dbReference type="EMBL" id="PFX26443.1"/>
    </source>
</evidence>
<comment type="caution">
    <text evidence="1">The sequence shown here is derived from an EMBL/GenBank/DDBJ whole genome shotgun (WGS) entry which is preliminary data.</text>
</comment>
<dbReference type="AlphaFoldDB" id="A0A2B4SBN1"/>